<keyword evidence="2" id="KW-1185">Reference proteome</keyword>
<sequence>MLISLHLPKTAGTSFLGLLEAVYGDGLLRDYGDRPINRSVAARRLRALGGCLRHALPPARVRAAQCIHGHFLPLKYALLPARDGRRFIVWLRDPVERLASHYHYWYRSYNPRDAGRLHRQVVEERWSLERFCLGSELRNMYSAFLWGFPLSRFDFVGITEHYEADIRYFSEQFLAGARPPVAPQNMNAEQGQDSRSPYIQDAAFRSEVEAWHARDMALYRQALALRDRRCG</sequence>
<gene>
    <name evidence="1" type="ORF">HRUBRA_00608</name>
</gene>
<evidence type="ECO:0000313" key="2">
    <source>
        <dbReference type="Proteomes" id="UP000029640"/>
    </source>
</evidence>
<name>A0A095VTP2_9GAMM</name>
<accession>A0A095VTP2</accession>
<protein>
    <recommendedName>
        <fullName evidence="3">Sulfotransferase family protein</fullName>
    </recommendedName>
</protein>
<evidence type="ECO:0000313" key="1">
    <source>
        <dbReference type="EMBL" id="KGE04730.1"/>
    </source>
</evidence>
<dbReference type="Proteomes" id="UP000029640">
    <property type="component" value="Unassembled WGS sequence"/>
</dbReference>
<dbReference type="AlphaFoldDB" id="A0A095VTP2"/>
<dbReference type="STRING" id="1265313.HRUBRA_00608"/>
<dbReference type="Gene3D" id="3.40.50.300">
    <property type="entry name" value="P-loop containing nucleotide triphosphate hydrolases"/>
    <property type="match status" value="1"/>
</dbReference>
<dbReference type="InterPro" id="IPR027417">
    <property type="entry name" value="P-loop_NTPase"/>
</dbReference>
<reference evidence="1 2" key="1">
    <citation type="journal article" date="2014" name="Genome Announc.">
        <title>Genome Sequence of Gammaproteobacterial Pseudohaliea rubra Type Strain DSM 19751, Isolated from Coastal Seawater of the Mediterranean Sea.</title>
        <authorList>
            <person name="Spring S."/>
            <person name="Fiebig A."/>
            <person name="Riedel T."/>
            <person name="Goker M."/>
            <person name="Klenk H.P."/>
        </authorList>
    </citation>
    <scope>NUCLEOTIDE SEQUENCE [LARGE SCALE GENOMIC DNA]</scope>
    <source>
        <strain evidence="1 2">DSM 19751</strain>
    </source>
</reference>
<comment type="caution">
    <text evidence="1">The sequence shown here is derived from an EMBL/GenBank/DDBJ whole genome shotgun (WGS) entry which is preliminary data.</text>
</comment>
<dbReference type="PATRIC" id="fig|1265313.6.peg.602"/>
<dbReference type="EMBL" id="AUVB01000018">
    <property type="protein sequence ID" value="KGE04730.1"/>
    <property type="molecule type" value="Genomic_DNA"/>
</dbReference>
<dbReference type="HOGENOM" id="CLU_054547_1_1_6"/>
<evidence type="ECO:0008006" key="3">
    <source>
        <dbReference type="Google" id="ProtNLM"/>
    </source>
</evidence>
<proteinExistence type="predicted"/>
<dbReference type="SUPFAM" id="SSF52540">
    <property type="entry name" value="P-loop containing nucleoside triphosphate hydrolases"/>
    <property type="match status" value="1"/>
</dbReference>
<organism evidence="1 2">
    <name type="scientific">Pseudohaliea rubra DSM 19751</name>
    <dbReference type="NCBI Taxonomy" id="1265313"/>
    <lineage>
        <taxon>Bacteria</taxon>
        <taxon>Pseudomonadati</taxon>
        <taxon>Pseudomonadota</taxon>
        <taxon>Gammaproteobacteria</taxon>
        <taxon>Cellvibrionales</taxon>
        <taxon>Halieaceae</taxon>
        <taxon>Pseudohaliea</taxon>
    </lineage>
</organism>
<dbReference type="eggNOG" id="COG4122">
    <property type="taxonomic scope" value="Bacteria"/>
</dbReference>
<dbReference type="RefSeq" id="WP_035515403.1">
    <property type="nucleotide sequence ID" value="NZ_KN234755.1"/>
</dbReference>